<evidence type="ECO:0000313" key="2">
    <source>
        <dbReference type="Proteomes" id="UP000886998"/>
    </source>
</evidence>
<proteinExistence type="predicted"/>
<comment type="caution">
    <text evidence="1">The sequence shown here is derived from an EMBL/GenBank/DDBJ whole genome shotgun (WGS) entry which is preliminary data.</text>
</comment>
<gene>
    <name evidence="1" type="ORF">TNIN_372801</name>
</gene>
<reference evidence="1" key="1">
    <citation type="submission" date="2020-08" db="EMBL/GenBank/DDBJ databases">
        <title>Multicomponent nature underlies the extraordinary mechanical properties of spider dragline silk.</title>
        <authorList>
            <person name="Kono N."/>
            <person name="Nakamura H."/>
            <person name="Mori M."/>
            <person name="Yoshida Y."/>
            <person name="Ohtoshi R."/>
            <person name="Malay A.D."/>
            <person name="Moran D.A.P."/>
            <person name="Tomita M."/>
            <person name="Numata K."/>
            <person name="Arakawa K."/>
        </authorList>
    </citation>
    <scope>NUCLEOTIDE SEQUENCE</scope>
</reference>
<organism evidence="1 2">
    <name type="scientific">Trichonephila inaurata madagascariensis</name>
    <dbReference type="NCBI Taxonomy" id="2747483"/>
    <lineage>
        <taxon>Eukaryota</taxon>
        <taxon>Metazoa</taxon>
        <taxon>Ecdysozoa</taxon>
        <taxon>Arthropoda</taxon>
        <taxon>Chelicerata</taxon>
        <taxon>Arachnida</taxon>
        <taxon>Araneae</taxon>
        <taxon>Araneomorphae</taxon>
        <taxon>Entelegynae</taxon>
        <taxon>Araneoidea</taxon>
        <taxon>Nephilidae</taxon>
        <taxon>Trichonephila</taxon>
        <taxon>Trichonephila inaurata</taxon>
    </lineage>
</organism>
<evidence type="ECO:0000313" key="1">
    <source>
        <dbReference type="EMBL" id="GFY40940.1"/>
    </source>
</evidence>
<dbReference type="Proteomes" id="UP000886998">
    <property type="component" value="Unassembled WGS sequence"/>
</dbReference>
<accession>A0A8X6WTG0</accession>
<protein>
    <submittedName>
        <fullName evidence="1">Uncharacterized protein</fullName>
    </submittedName>
</protein>
<dbReference type="AlphaFoldDB" id="A0A8X6WTG0"/>
<keyword evidence="2" id="KW-1185">Reference proteome</keyword>
<name>A0A8X6WTG0_9ARAC</name>
<dbReference type="EMBL" id="BMAV01002208">
    <property type="protein sequence ID" value="GFY40940.1"/>
    <property type="molecule type" value="Genomic_DNA"/>
</dbReference>
<sequence length="168" mass="18334">MSHTASLDPVEALLCRLKAPSASSSVGKRTSDEQKGVAVLFYLCRSPAVGGPIGVWKDGLLLEARPAFLMSRGQVEDIIFGKWCAKPLASDHLRTAQETERLLIYATSAINFNGRSLTGFTLSLFRKGIECVCLNVTHILDPSVCVRVKSTKVRAQVLEKRTSDEQKG</sequence>